<accession>A0ABP0H215</accession>
<proteinExistence type="predicted"/>
<keyword evidence="2" id="KW-1185">Reference proteome</keyword>
<evidence type="ECO:0000313" key="1">
    <source>
        <dbReference type="EMBL" id="CAK8697812.1"/>
    </source>
</evidence>
<comment type="caution">
    <text evidence="1">The sequence shown here is derived from an EMBL/GenBank/DDBJ whole genome shotgun (WGS) entry which is preliminary data.</text>
</comment>
<sequence length="119" mass="13822">MFFLKTNKRCLSDIFDFCSKKLQNLYKTVASLAVLLRGYKYSNLSRTFIYYNTCSLDTNKIIWSSFVQTVYFHFGHNETKNNTSQIHMHYKSCLASQILTANKLYCTNFIIFVQGPVGA</sequence>
<dbReference type="Proteomes" id="UP001642483">
    <property type="component" value="Unassembled WGS sequence"/>
</dbReference>
<name>A0ABP0H215_CLALP</name>
<dbReference type="EMBL" id="CAWYQH010000174">
    <property type="protein sequence ID" value="CAK8697812.1"/>
    <property type="molecule type" value="Genomic_DNA"/>
</dbReference>
<evidence type="ECO:0000313" key="2">
    <source>
        <dbReference type="Proteomes" id="UP001642483"/>
    </source>
</evidence>
<gene>
    <name evidence="1" type="ORF">CVLEPA_LOCUS31312</name>
</gene>
<organism evidence="1 2">
    <name type="scientific">Clavelina lepadiformis</name>
    <name type="common">Light-bulb sea squirt</name>
    <name type="synonym">Ascidia lepadiformis</name>
    <dbReference type="NCBI Taxonomy" id="159417"/>
    <lineage>
        <taxon>Eukaryota</taxon>
        <taxon>Metazoa</taxon>
        <taxon>Chordata</taxon>
        <taxon>Tunicata</taxon>
        <taxon>Ascidiacea</taxon>
        <taxon>Aplousobranchia</taxon>
        <taxon>Clavelinidae</taxon>
        <taxon>Clavelina</taxon>
    </lineage>
</organism>
<protein>
    <submittedName>
        <fullName evidence="1">Uncharacterized protein</fullName>
    </submittedName>
</protein>
<reference evidence="1 2" key="1">
    <citation type="submission" date="2024-02" db="EMBL/GenBank/DDBJ databases">
        <authorList>
            <person name="Daric V."/>
            <person name="Darras S."/>
        </authorList>
    </citation>
    <scope>NUCLEOTIDE SEQUENCE [LARGE SCALE GENOMIC DNA]</scope>
</reference>